<sequence>MKTHLLLIVAILIVSCTQKTEKEYYSHEVSKKISKELVQQFSQKDSPLPPPPISHSGIYMKIEGDSICKTDILNLHYVYSSLHSNAEKGTLEDFIYNAINQKTIFDSGLYFYPNECFTLTDSITQYYNRYSFDSFLNRYCKKQPDDTYHFKNNMEKEMPTISYYLYLNDYGVNQDCVSGYHIIHKSVF</sequence>
<keyword evidence="2" id="KW-1185">Reference proteome</keyword>
<protein>
    <recommendedName>
        <fullName evidence="3">Lipoprotein</fullName>
    </recommendedName>
</protein>
<dbReference type="RefSeq" id="WP_035132407.1">
    <property type="nucleotide sequence ID" value="NZ_JRLV01000006.1"/>
</dbReference>
<dbReference type="EMBL" id="JRLV01000006">
    <property type="protein sequence ID" value="KGO81942.1"/>
    <property type="molecule type" value="Genomic_DNA"/>
</dbReference>
<evidence type="ECO:0008006" key="3">
    <source>
        <dbReference type="Google" id="ProtNLM"/>
    </source>
</evidence>
<dbReference type="STRING" id="1406840.Q763_06650"/>
<proteinExistence type="predicted"/>
<dbReference type="PROSITE" id="PS51257">
    <property type="entry name" value="PROKAR_LIPOPROTEIN"/>
    <property type="match status" value="1"/>
</dbReference>
<gene>
    <name evidence="1" type="ORF">Q763_06650</name>
</gene>
<organism evidence="1 2">
    <name type="scientific">Flavobacterium beibuense F44-8</name>
    <dbReference type="NCBI Taxonomy" id="1406840"/>
    <lineage>
        <taxon>Bacteria</taxon>
        <taxon>Pseudomonadati</taxon>
        <taxon>Bacteroidota</taxon>
        <taxon>Flavobacteriia</taxon>
        <taxon>Flavobacteriales</taxon>
        <taxon>Flavobacteriaceae</taxon>
        <taxon>Flavobacterium</taxon>
    </lineage>
</organism>
<reference evidence="1 2" key="1">
    <citation type="submission" date="2013-09" db="EMBL/GenBank/DDBJ databases">
        <authorList>
            <person name="Zeng Z."/>
            <person name="Chen C."/>
        </authorList>
    </citation>
    <scope>NUCLEOTIDE SEQUENCE [LARGE SCALE GENOMIC DNA]</scope>
    <source>
        <strain evidence="1 2">F44-8</strain>
    </source>
</reference>
<dbReference type="AlphaFoldDB" id="A0A0A2LNS8"/>
<name>A0A0A2LNS8_9FLAO</name>
<comment type="caution">
    <text evidence="1">The sequence shown here is derived from an EMBL/GenBank/DDBJ whole genome shotgun (WGS) entry which is preliminary data.</text>
</comment>
<accession>A0A0A2LNS8</accession>
<evidence type="ECO:0000313" key="1">
    <source>
        <dbReference type="EMBL" id="KGO81942.1"/>
    </source>
</evidence>
<evidence type="ECO:0000313" key="2">
    <source>
        <dbReference type="Proteomes" id="UP000030129"/>
    </source>
</evidence>
<dbReference type="Proteomes" id="UP000030129">
    <property type="component" value="Unassembled WGS sequence"/>
</dbReference>